<dbReference type="PANTHER" id="PTHR13847:SF287">
    <property type="entry name" value="FAD-DEPENDENT OXIDOREDUCTASE DOMAIN-CONTAINING PROTEIN 1"/>
    <property type="match status" value="1"/>
</dbReference>
<name>A0A6J6D2X4_9ZZZZ</name>
<dbReference type="EMBL" id="CAEZSR010000041">
    <property type="protein sequence ID" value="CAB4556138.1"/>
    <property type="molecule type" value="Genomic_DNA"/>
</dbReference>
<dbReference type="Gene3D" id="3.50.50.60">
    <property type="entry name" value="FAD/NAD(P)-binding domain"/>
    <property type="match status" value="1"/>
</dbReference>
<protein>
    <submittedName>
        <fullName evidence="3">Unannotated protein</fullName>
    </submittedName>
</protein>
<evidence type="ECO:0000256" key="1">
    <source>
        <dbReference type="ARBA" id="ARBA00023002"/>
    </source>
</evidence>
<dbReference type="GO" id="GO:0016491">
    <property type="term" value="F:oxidoreductase activity"/>
    <property type="evidence" value="ECO:0007669"/>
    <property type="project" value="UniProtKB-KW"/>
</dbReference>
<proteinExistence type="predicted"/>
<organism evidence="3">
    <name type="scientific">freshwater metagenome</name>
    <dbReference type="NCBI Taxonomy" id="449393"/>
    <lineage>
        <taxon>unclassified sequences</taxon>
        <taxon>metagenomes</taxon>
        <taxon>ecological metagenomes</taxon>
    </lineage>
</organism>
<gene>
    <name evidence="3" type="ORF">UFOPK1493_01418</name>
</gene>
<sequence>MTATTAGDPGDVRGDLAADAIVIGAGVIGASVALELARSGRSVLVVDRGPAPGAGSTSSSSAIVRFSYSTLDGVLTAWEAAPAWEHWEDFLGVRDPDGMCRFIRTGMLLFDTPEFTFDRITDLWDEVGIEYELLDAAGIAAWFPHFDVGRYFPPKPVDDPAFAGDPHGTVNAIHEATGGFVDDPMLAARNLACAARHHGARFRFHAEVVGVEIEHGRVAGVRLAGGEVLRAPIVVNVAGPHSSHLNALAGVDAEMTIHPRPLRQEVFAAPAPPGMSLEDGAPVVSDLDIGQYFRPQVGGTVLVGGTEPECDALEWVDDPDHFDEHTTVEKFETTMYRLARRIPEFGVPHRPMGLAALYDVADDWVPIYDASSLPGWYMACGTSGNQFKNAPIAGRFMRAIIDAVESGHDHDLFPVQFVGERTGRTIDLGAFSRRRAPSATSGTVMG</sequence>
<dbReference type="Pfam" id="PF01266">
    <property type="entry name" value="DAO"/>
    <property type="match status" value="1"/>
</dbReference>
<evidence type="ECO:0000313" key="3">
    <source>
        <dbReference type="EMBL" id="CAB4556138.1"/>
    </source>
</evidence>
<accession>A0A6J6D2X4</accession>
<dbReference type="InterPro" id="IPR006076">
    <property type="entry name" value="FAD-dep_OxRdtase"/>
</dbReference>
<dbReference type="InterPro" id="IPR036188">
    <property type="entry name" value="FAD/NAD-bd_sf"/>
</dbReference>
<reference evidence="3" key="1">
    <citation type="submission" date="2020-05" db="EMBL/GenBank/DDBJ databases">
        <authorList>
            <person name="Chiriac C."/>
            <person name="Salcher M."/>
            <person name="Ghai R."/>
            <person name="Kavagutti S V."/>
        </authorList>
    </citation>
    <scope>NUCLEOTIDE SEQUENCE</scope>
</reference>
<dbReference type="AlphaFoldDB" id="A0A6J6D2X4"/>
<dbReference type="PANTHER" id="PTHR13847">
    <property type="entry name" value="SARCOSINE DEHYDROGENASE-RELATED"/>
    <property type="match status" value="1"/>
</dbReference>
<feature type="domain" description="FAD dependent oxidoreductase" evidence="2">
    <location>
        <begin position="19"/>
        <end position="397"/>
    </location>
</feature>
<dbReference type="SUPFAM" id="SSF51905">
    <property type="entry name" value="FAD/NAD(P)-binding domain"/>
    <property type="match status" value="1"/>
</dbReference>
<dbReference type="Gene3D" id="3.30.9.10">
    <property type="entry name" value="D-Amino Acid Oxidase, subunit A, domain 2"/>
    <property type="match status" value="1"/>
</dbReference>
<dbReference type="GO" id="GO:0005737">
    <property type="term" value="C:cytoplasm"/>
    <property type="evidence" value="ECO:0007669"/>
    <property type="project" value="TreeGrafter"/>
</dbReference>
<evidence type="ECO:0000259" key="2">
    <source>
        <dbReference type="Pfam" id="PF01266"/>
    </source>
</evidence>
<keyword evidence="1" id="KW-0560">Oxidoreductase</keyword>